<feature type="compositionally biased region" description="Low complexity" evidence="1">
    <location>
        <begin position="14"/>
        <end position="24"/>
    </location>
</feature>
<organism evidence="2 3">
    <name type="scientific">Durusdinium trenchii</name>
    <dbReference type="NCBI Taxonomy" id="1381693"/>
    <lineage>
        <taxon>Eukaryota</taxon>
        <taxon>Sar</taxon>
        <taxon>Alveolata</taxon>
        <taxon>Dinophyceae</taxon>
        <taxon>Suessiales</taxon>
        <taxon>Symbiodiniaceae</taxon>
        <taxon>Durusdinium</taxon>
    </lineage>
</organism>
<keyword evidence="3" id="KW-1185">Reference proteome</keyword>
<gene>
    <name evidence="2" type="ORF">SCF082_LOCUS22261</name>
</gene>
<comment type="caution">
    <text evidence="2">The sequence shown here is derived from an EMBL/GenBank/DDBJ whole genome shotgun (WGS) entry which is preliminary data.</text>
</comment>
<protein>
    <submittedName>
        <fullName evidence="2">Uncharacterized protein</fullName>
    </submittedName>
</protein>
<feature type="region of interest" description="Disordered" evidence="1">
    <location>
        <begin position="1"/>
        <end position="46"/>
    </location>
</feature>
<dbReference type="Proteomes" id="UP001642464">
    <property type="component" value="Unassembled WGS sequence"/>
</dbReference>
<reference evidence="2 3" key="1">
    <citation type="submission" date="2024-02" db="EMBL/GenBank/DDBJ databases">
        <authorList>
            <person name="Chen Y."/>
            <person name="Shah S."/>
            <person name="Dougan E. K."/>
            <person name="Thang M."/>
            <person name="Chan C."/>
        </authorList>
    </citation>
    <scope>NUCLEOTIDE SEQUENCE [LARGE SCALE GENOMIC DNA]</scope>
</reference>
<evidence type="ECO:0000313" key="2">
    <source>
        <dbReference type="EMBL" id="CAK9037630.1"/>
    </source>
</evidence>
<accession>A0ABP0LEN7</accession>
<feature type="non-terminal residue" evidence="2">
    <location>
        <position position="140"/>
    </location>
</feature>
<evidence type="ECO:0000256" key="1">
    <source>
        <dbReference type="SAM" id="MobiDB-lite"/>
    </source>
</evidence>
<evidence type="ECO:0000313" key="3">
    <source>
        <dbReference type="Proteomes" id="UP001642464"/>
    </source>
</evidence>
<name>A0ABP0LEN7_9DINO</name>
<proteinExistence type="predicted"/>
<dbReference type="EMBL" id="CAXAMM010015914">
    <property type="protein sequence ID" value="CAK9037630.1"/>
    <property type="molecule type" value="Genomic_DNA"/>
</dbReference>
<sequence length="140" mass="14709">MAGKRKVSGGGGPKSKIGKGASSSDLGARSDVARITMASTSTRRPPHVFNLMRQLDVLERAGSVTAAESAWKSAASVSRAFDIGKAEGQALFHLRKNDPKASPWSLPMSIGPLSLVKVSDMLGYDPDSRPGATARAEQML</sequence>